<evidence type="ECO:0000313" key="10">
    <source>
        <dbReference type="Proteomes" id="UP000516349"/>
    </source>
</evidence>
<dbReference type="PROSITE" id="PS01292">
    <property type="entry name" value="UPF0036"/>
    <property type="match status" value="1"/>
</dbReference>
<evidence type="ECO:0000256" key="2">
    <source>
        <dbReference type="ARBA" id="ARBA00022722"/>
    </source>
</evidence>
<keyword evidence="10" id="KW-1185">Reference proteome</keyword>
<sequence>MNNQSKGLAFLPLGGTGEIGMNFNLYRMDGQWLIVDCGIGFSGNNTPEADILVPDSSFIEGYRDDLCGMVITHAHEDHIGAVAHLWKGLGCPIYATPFAAAVLKKKLYEAQLLSKITIHIIPPGSQFSVGPFDIEFVPVAHSIPESQSLIMRTPYGTIVHTGDWKIDPTPLIGPVTDMERFKAVGQEGVLALIGDSTNVLTDRDSDSELSVRESLAKIISNLQGRVAVTCFASNVARIESIAIAAQEANRKVVIVGRSLKNIDGSARECGYLKDIPPFLTEQQVNSLSDHETLMIITGSQGEPRSALSRIAADTHQNISLGVGDTVIYSSRMIPGNEQAVIRVQDLLARRGVKIITDRDDLVHVSGHATRRDMHKLYEAIKPQYIIPVHGEWRHLSSHATLAKEHGAQAILLEDGDLLNLSPGEVKVIDTAVTGQLAVDGGRLLPIDGDIMSKRRKMLYNGMIIASLAIDDEGYLIGDPKISAPGLLTKEDPEAERVTESFAVAIENLPEEIRLDDNLLKEASKTALRRAFGNKLQKRPLVDVHLLRV</sequence>
<dbReference type="InterPro" id="IPR036866">
    <property type="entry name" value="RibonucZ/Hydroxyglut_hydro"/>
</dbReference>
<dbReference type="EMBL" id="CP060244">
    <property type="protein sequence ID" value="QNT78894.1"/>
    <property type="molecule type" value="Genomic_DNA"/>
</dbReference>
<dbReference type="KEGG" id="ebla:JGUZn3_16760"/>
<dbReference type="NCBIfam" id="TIGR00649">
    <property type="entry name" value="MG423"/>
    <property type="match status" value="1"/>
</dbReference>
<keyword evidence="2" id="KW-0540">Nuclease</keyword>
<dbReference type="SUPFAM" id="SSF56281">
    <property type="entry name" value="Metallo-hydrolase/oxidoreductase"/>
    <property type="match status" value="1"/>
</dbReference>
<dbReference type="InterPro" id="IPR001279">
    <property type="entry name" value="Metallo-B-lactamas"/>
</dbReference>
<evidence type="ECO:0000256" key="5">
    <source>
        <dbReference type="ARBA" id="ARBA00022833"/>
    </source>
</evidence>
<keyword evidence="4 9" id="KW-0378">Hydrolase</keyword>
<evidence type="ECO:0000256" key="1">
    <source>
        <dbReference type="ARBA" id="ARBA00022490"/>
    </source>
</evidence>
<keyword evidence="1" id="KW-0963">Cytoplasm</keyword>
<keyword evidence="3" id="KW-0479">Metal-binding</keyword>
<accession>A0A7H1NSY4</accession>
<dbReference type="Pfam" id="PF07521">
    <property type="entry name" value="RMMBL"/>
    <property type="match status" value="1"/>
</dbReference>
<dbReference type="Gene3D" id="3.60.15.10">
    <property type="entry name" value="Ribonuclease Z/Hydroxyacylglutathione hydrolase-like"/>
    <property type="match status" value="1"/>
</dbReference>
<dbReference type="CDD" id="cd07714">
    <property type="entry name" value="RNaseJ_MBL-fold"/>
    <property type="match status" value="1"/>
</dbReference>
<evidence type="ECO:0000256" key="6">
    <source>
        <dbReference type="ARBA" id="ARBA00022839"/>
    </source>
</evidence>
<dbReference type="SMART" id="SM00849">
    <property type="entry name" value="Lactamase_B"/>
    <property type="match status" value="1"/>
</dbReference>
<gene>
    <name evidence="9" type="primary">rnj</name>
    <name evidence="9" type="ORF">JGUZn3_16760</name>
</gene>
<dbReference type="InterPro" id="IPR011108">
    <property type="entry name" value="RMMBL"/>
</dbReference>
<evidence type="ECO:0000313" key="9">
    <source>
        <dbReference type="EMBL" id="QNT78894.1"/>
    </source>
</evidence>
<name>A0A7H1NSY4_9PROT</name>
<evidence type="ECO:0000256" key="3">
    <source>
        <dbReference type="ARBA" id="ARBA00022723"/>
    </source>
</evidence>
<dbReference type="EC" id="3.1.-.-" evidence="9"/>
<reference evidence="9 10" key="1">
    <citation type="submission" date="2020-08" db="EMBL/GenBank/DDBJ databases">
        <title>Complete genome sequence of Entomobacter blattae G55GP.</title>
        <authorList>
            <person name="Poehlein A."/>
            <person name="Guzman J."/>
            <person name="Daniel R."/>
            <person name="Vilcinskas A."/>
        </authorList>
    </citation>
    <scope>NUCLEOTIDE SEQUENCE [LARGE SCALE GENOMIC DNA]</scope>
    <source>
        <strain evidence="9 10">G55GP</strain>
    </source>
</reference>
<keyword evidence="7" id="KW-0694">RNA-binding</keyword>
<dbReference type="GO" id="GO:0046872">
    <property type="term" value="F:metal ion binding"/>
    <property type="evidence" value="ECO:0007669"/>
    <property type="project" value="UniProtKB-KW"/>
</dbReference>
<dbReference type="InterPro" id="IPR055132">
    <property type="entry name" value="RNase_J_b_CASP"/>
</dbReference>
<dbReference type="AlphaFoldDB" id="A0A7H1NSY4"/>
<feature type="domain" description="Metallo-beta-lactamase" evidence="8">
    <location>
        <begin position="20"/>
        <end position="215"/>
    </location>
</feature>
<dbReference type="Pfam" id="PF17770">
    <property type="entry name" value="RNase_J_C"/>
    <property type="match status" value="1"/>
</dbReference>
<dbReference type="Gene3D" id="3.10.20.580">
    <property type="match status" value="1"/>
</dbReference>
<organism evidence="9 10">
    <name type="scientific">Entomobacter blattae</name>
    <dbReference type="NCBI Taxonomy" id="2762277"/>
    <lineage>
        <taxon>Bacteria</taxon>
        <taxon>Pseudomonadati</taxon>
        <taxon>Pseudomonadota</taxon>
        <taxon>Alphaproteobacteria</taxon>
        <taxon>Acetobacterales</taxon>
        <taxon>Acetobacteraceae</taxon>
        <taxon>Entomobacter</taxon>
    </lineage>
</organism>
<protein>
    <submittedName>
        <fullName evidence="9">Ribonuclease J</fullName>
        <ecNumber evidence="9">3.1.-.-</ecNumber>
    </submittedName>
</protein>
<dbReference type="Gene3D" id="3.40.50.10710">
    <property type="entry name" value="Metallo-hydrolase/oxidoreductase"/>
    <property type="match status" value="1"/>
</dbReference>
<dbReference type="InterPro" id="IPR041636">
    <property type="entry name" value="RNase_J_C"/>
</dbReference>
<keyword evidence="5" id="KW-0862">Zinc</keyword>
<dbReference type="Proteomes" id="UP000516349">
    <property type="component" value="Chromosome"/>
</dbReference>
<evidence type="ECO:0000259" key="8">
    <source>
        <dbReference type="SMART" id="SM00849"/>
    </source>
</evidence>
<evidence type="ECO:0000256" key="7">
    <source>
        <dbReference type="ARBA" id="ARBA00022884"/>
    </source>
</evidence>
<dbReference type="InterPro" id="IPR004613">
    <property type="entry name" value="RNase_J"/>
</dbReference>
<dbReference type="PANTHER" id="PTHR43694:SF1">
    <property type="entry name" value="RIBONUCLEASE J"/>
    <property type="match status" value="1"/>
</dbReference>
<evidence type="ECO:0000256" key="4">
    <source>
        <dbReference type="ARBA" id="ARBA00022801"/>
    </source>
</evidence>
<proteinExistence type="predicted"/>
<dbReference type="InterPro" id="IPR042173">
    <property type="entry name" value="RNase_J_2"/>
</dbReference>
<dbReference type="PANTHER" id="PTHR43694">
    <property type="entry name" value="RIBONUCLEASE J"/>
    <property type="match status" value="1"/>
</dbReference>
<dbReference type="InterPro" id="IPR001587">
    <property type="entry name" value="RNase_J_CS"/>
</dbReference>
<dbReference type="RefSeq" id="WP_203413113.1">
    <property type="nucleotide sequence ID" value="NZ_CP060244.1"/>
</dbReference>
<dbReference type="GO" id="GO:0003723">
    <property type="term" value="F:RNA binding"/>
    <property type="evidence" value="ECO:0007669"/>
    <property type="project" value="UniProtKB-KW"/>
</dbReference>
<dbReference type="GO" id="GO:0004527">
    <property type="term" value="F:exonuclease activity"/>
    <property type="evidence" value="ECO:0007669"/>
    <property type="project" value="UniProtKB-KW"/>
</dbReference>
<keyword evidence="6" id="KW-0269">Exonuclease</keyword>
<dbReference type="Pfam" id="PF22505">
    <property type="entry name" value="RNase_J_b_CASP"/>
    <property type="match status" value="1"/>
</dbReference>
<dbReference type="Pfam" id="PF12706">
    <property type="entry name" value="Lactamase_B_2"/>
    <property type="match status" value="1"/>
</dbReference>